<dbReference type="PANTHER" id="PTHR42733:SF2">
    <property type="entry name" value="DJ-1_THIJ_PFPI FAMILY PROTEIN"/>
    <property type="match status" value="1"/>
</dbReference>
<accession>A2BLI2</accession>
<keyword evidence="3" id="KW-0326">Glycosidase</keyword>
<dbReference type="SUPFAM" id="SSF52317">
    <property type="entry name" value="Class I glutamine amidotransferase-like"/>
    <property type="match status" value="1"/>
</dbReference>
<evidence type="ECO:0000259" key="2">
    <source>
        <dbReference type="Pfam" id="PF01965"/>
    </source>
</evidence>
<dbReference type="EC" id="3.2.-.-" evidence="3"/>
<dbReference type="InterPro" id="IPR002818">
    <property type="entry name" value="DJ-1/PfpI"/>
</dbReference>
<dbReference type="HOGENOM" id="CLU_000445_44_4_2"/>
<protein>
    <submittedName>
        <fullName evidence="3">Protease I</fullName>
        <ecNumber evidence="3">3.2.-.-</ecNumber>
    </submittedName>
</protein>
<dbReference type="Pfam" id="PF01965">
    <property type="entry name" value="DJ-1_PfpI"/>
    <property type="match status" value="1"/>
</dbReference>
<dbReference type="InterPro" id="IPR006286">
    <property type="entry name" value="C56_PfpI-like"/>
</dbReference>
<dbReference type="RefSeq" id="WP_011822161.1">
    <property type="nucleotide sequence ID" value="NC_008818.1"/>
</dbReference>
<dbReference type="PANTHER" id="PTHR42733">
    <property type="entry name" value="DJ-1 PROTEIN"/>
    <property type="match status" value="1"/>
</dbReference>
<evidence type="ECO:0000256" key="1">
    <source>
        <dbReference type="ARBA" id="ARBA00008542"/>
    </source>
</evidence>
<dbReference type="eggNOG" id="arCOG00769">
    <property type="taxonomic scope" value="Archaea"/>
</dbReference>
<dbReference type="OrthoDB" id="82036at2157"/>
<keyword evidence="3" id="KW-0378">Hydrolase</keyword>
<comment type="similarity">
    <text evidence="1">Belongs to the peptidase C56 family.</text>
</comment>
<keyword evidence="4" id="KW-1185">Reference proteome</keyword>
<reference evidence="3 4" key="1">
    <citation type="journal article" date="2007" name="Archaea">
        <title>The genome of Hyperthermus butylicus: a sulfur-reducing, peptide fermenting, neutrophilic Crenarchaeote growing up to 108 degrees C.</title>
        <authorList>
            <person name="Brugger K."/>
            <person name="Chen L."/>
            <person name="Stark M."/>
            <person name="Zibat A."/>
            <person name="Redder P."/>
            <person name="Ruepp A."/>
            <person name="Awayez M."/>
            <person name="She Q."/>
            <person name="Garrett R.A."/>
            <person name="Klenk H.P."/>
        </authorList>
    </citation>
    <scope>NUCLEOTIDE SEQUENCE [LARGE SCALE GENOMIC DNA]</scope>
    <source>
        <strain evidence="4">DSM 5456 / JCM 9403 / PLM1-5</strain>
    </source>
</reference>
<organism evidence="3 4">
    <name type="scientific">Hyperthermus butylicus (strain DSM 5456 / JCM 9403 / PLM1-5)</name>
    <dbReference type="NCBI Taxonomy" id="415426"/>
    <lineage>
        <taxon>Archaea</taxon>
        <taxon>Thermoproteota</taxon>
        <taxon>Thermoprotei</taxon>
        <taxon>Desulfurococcales</taxon>
        <taxon>Pyrodictiaceae</taxon>
        <taxon>Hyperthermus</taxon>
    </lineage>
</organism>
<dbReference type="Proteomes" id="UP000002593">
    <property type="component" value="Chromosome"/>
</dbReference>
<sequence length="194" mass="21767">MPRALFIVEPDFDDLEFFYAYHRLLEEGFEIDIASHAKYSDVPRYDPQTGRLEPRPLKIKGKRGFEVEATLSYREAVERLDSYDVLVIPGGRSPERARQHREAVEIARRMAEKGKPIIAICHGPLLLASASVIRGRRVTGYPGIKDDLVNAGAEYVDAGAVLDGNIVTVRHTSSMGEGFRLFIQLLREKGLARS</sequence>
<dbReference type="InterPro" id="IPR029062">
    <property type="entry name" value="Class_I_gatase-like"/>
</dbReference>
<dbReference type="Gene3D" id="3.40.50.880">
    <property type="match status" value="1"/>
</dbReference>
<dbReference type="PROSITE" id="PS51276">
    <property type="entry name" value="PEPTIDASE_C56_PFPI"/>
    <property type="match status" value="1"/>
</dbReference>
<proteinExistence type="inferred from homology"/>
<dbReference type="EnsemblBacteria" id="ABM80843">
    <property type="protein sequence ID" value="ABM80843"/>
    <property type="gene ID" value="Hbut_0996"/>
</dbReference>
<evidence type="ECO:0000313" key="3">
    <source>
        <dbReference type="EMBL" id="ABM80843.1"/>
    </source>
</evidence>
<gene>
    <name evidence="3" type="ordered locus">Hbut_0996</name>
</gene>
<dbReference type="GeneID" id="4782043"/>
<dbReference type="MEROPS" id="C56.001"/>
<evidence type="ECO:0000313" key="4">
    <source>
        <dbReference type="Proteomes" id="UP000002593"/>
    </source>
</evidence>
<name>A2BLI2_HYPBU</name>
<feature type="domain" description="DJ-1/PfpI" evidence="2">
    <location>
        <begin position="3"/>
        <end position="174"/>
    </location>
</feature>
<keyword evidence="3" id="KW-0645">Protease</keyword>
<dbReference type="GO" id="GO:0006508">
    <property type="term" value="P:proteolysis"/>
    <property type="evidence" value="ECO:0007669"/>
    <property type="project" value="UniProtKB-KW"/>
</dbReference>
<dbReference type="CDD" id="cd03134">
    <property type="entry name" value="GATase1_PfpI_like"/>
    <property type="match status" value="1"/>
</dbReference>
<dbReference type="NCBIfam" id="TIGR01382">
    <property type="entry name" value="PfpI"/>
    <property type="match status" value="1"/>
</dbReference>
<dbReference type="STRING" id="415426.Hbut_0996"/>
<dbReference type="KEGG" id="hbu:Hbut_0996"/>
<dbReference type="EMBL" id="CP000493">
    <property type="protein sequence ID" value="ABM80843.1"/>
    <property type="molecule type" value="Genomic_DNA"/>
</dbReference>
<dbReference type="AlphaFoldDB" id="A2BLI2"/>
<dbReference type="GO" id="GO:0016798">
    <property type="term" value="F:hydrolase activity, acting on glycosyl bonds"/>
    <property type="evidence" value="ECO:0007669"/>
    <property type="project" value="UniProtKB-KW"/>
</dbReference>
<dbReference type="GO" id="GO:0008233">
    <property type="term" value="F:peptidase activity"/>
    <property type="evidence" value="ECO:0007669"/>
    <property type="project" value="UniProtKB-KW"/>
</dbReference>